<evidence type="ECO:0000313" key="4">
    <source>
        <dbReference type="Proteomes" id="UP000749646"/>
    </source>
</evidence>
<evidence type="ECO:0000313" key="3">
    <source>
        <dbReference type="EMBL" id="KAF9933686.1"/>
    </source>
</evidence>
<feature type="domain" description="Ribosomal RNA methyltransferase SPB1-like C-terminal" evidence="2">
    <location>
        <begin position="103"/>
        <end position="178"/>
    </location>
</feature>
<comment type="caution">
    <text evidence="3">The sequence shown here is derived from an EMBL/GenBank/DDBJ whole genome shotgun (WGS) entry which is preliminary data.</text>
</comment>
<keyword evidence="4" id="KW-1185">Reference proteome</keyword>
<dbReference type="Proteomes" id="UP000749646">
    <property type="component" value="Unassembled WGS sequence"/>
</dbReference>
<reference evidence="3" key="1">
    <citation type="journal article" date="2020" name="Fungal Divers.">
        <title>Resolving the Mortierellaceae phylogeny through synthesis of multi-gene phylogenetics and phylogenomics.</title>
        <authorList>
            <person name="Vandepol N."/>
            <person name="Liber J."/>
            <person name="Desiro A."/>
            <person name="Na H."/>
            <person name="Kennedy M."/>
            <person name="Barry K."/>
            <person name="Grigoriev I.V."/>
            <person name="Miller A.N."/>
            <person name="O'Donnell K."/>
            <person name="Stajich J.E."/>
            <person name="Bonito G."/>
        </authorList>
    </citation>
    <scope>NUCLEOTIDE SEQUENCE</scope>
    <source>
        <strain evidence="3">MES-2147</strain>
    </source>
</reference>
<accession>A0A9P6LSY5</accession>
<proteinExistence type="predicted"/>
<name>A0A9P6LSY5_9FUNG</name>
<feature type="compositionally biased region" description="Basic and acidic residues" evidence="1">
    <location>
        <begin position="1"/>
        <end position="23"/>
    </location>
</feature>
<dbReference type="EMBL" id="JAAAHW010009948">
    <property type="protein sequence ID" value="KAF9933686.1"/>
    <property type="molecule type" value="Genomic_DNA"/>
</dbReference>
<feature type="compositionally biased region" description="Acidic residues" evidence="1">
    <location>
        <begin position="24"/>
        <end position="34"/>
    </location>
</feature>
<dbReference type="GO" id="GO:0008168">
    <property type="term" value="F:methyltransferase activity"/>
    <property type="evidence" value="ECO:0007669"/>
    <property type="project" value="InterPro"/>
</dbReference>
<feature type="region of interest" description="Disordered" evidence="1">
    <location>
        <begin position="150"/>
        <end position="203"/>
    </location>
</feature>
<protein>
    <recommendedName>
        <fullName evidence="2">Ribosomal RNA methyltransferase SPB1-like C-terminal domain-containing protein</fullName>
    </recommendedName>
</protein>
<dbReference type="GO" id="GO:0005634">
    <property type="term" value="C:nucleus"/>
    <property type="evidence" value="ECO:0007669"/>
    <property type="project" value="InterPro"/>
</dbReference>
<evidence type="ECO:0000259" key="2">
    <source>
        <dbReference type="Pfam" id="PF07780"/>
    </source>
</evidence>
<dbReference type="GO" id="GO:0006364">
    <property type="term" value="P:rRNA processing"/>
    <property type="evidence" value="ECO:0007669"/>
    <property type="project" value="InterPro"/>
</dbReference>
<organism evidence="3 4">
    <name type="scientific">Modicella reniformis</name>
    <dbReference type="NCBI Taxonomy" id="1440133"/>
    <lineage>
        <taxon>Eukaryota</taxon>
        <taxon>Fungi</taxon>
        <taxon>Fungi incertae sedis</taxon>
        <taxon>Mucoromycota</taxon>
        <taxon>Mortierellomycotina</taxon>
        <taxon>Mortierellomycetes</taxon>
        <taxon>Mortierellales</taxon>
        <taxon>Mortierellaceae</taxon>
        <taxon>Modicella</taxon>
    </lineage>
</organism>
<sequence>MRTKAKREDKGEWKGFKKSKSDDDKPEDDDDDTMDAPVPQKNDTSDSGTDSDSGAKDDNGLAIAANGKRTIMKSSMNALLVGLDDADCAGDQGQDESHECSTVAEAKARKKYRAAQTLLKIQKKKDAINETGYLGEGEVDLYLPSSIKAGAKKPNKSVQLAVAKGTNKGNKGHPNGIQHGGLEDEEGAACDEDNSQDDQGKQP</sequence>
<evidence type="ECO:0000256" key="1">
    <source>
        <dbReference type="SAM" id="MobiDB-lite"/>
    </source>
</evidence>
<dbReference type="InterPro" id="IPR012920">
    <property type="entry name" value="rRNA_MeTfrase_SPB1-like_C"/>
</dbReference>
<feature type="compositionally biased region" description="Acidic residues" evidence="1">
    <location>
        <begin position="183"/>
        <end position="196"/>
    </location>
</feature>
<feature type="region of interest" description="Disordered" evidence="1">
    <location>
        <begin position="1"/>
        <end position="61"/>
    </location>
</feature>
<dbReference type="AlphaFoldDB" id="A0A9P6LSY5"/>
<dbReference type="Pfam" id="PF07780">
    <property type="entry name" value="Spb1_C"/>
    <property type="match status" value="1"/>
</dbReference>
<gene>
    <name evidence="3" type="ORF">BGZ65_004024</name>
</gene>